<keyword evidence="8" id="KW-1185">Reference proteome</keyword>
<evidence type="ECO:0000256" key="1">
    <source>
        <dbReference type="ARBA" id="ARBA00001966"/>
    </source>
</evidence>
<dbReference type="Gene3D" id="3.80.30.20">
    <property type="entry name" value="tm_1862 like domain"/>
    <property type="match status" value="1"/>
</dbReference>
<dbReference type="EMBL" id="JARRAG010000002">
    <property type="protein sequence ID" value="MDG3007893.1"/>
    <property type="molecule type" value="Genomic_DNA"/>
</dbReference>
<feature type="domain" description="Elp3/MiaA/NifB-like radical SAM core" evidence="6">
    <location>
        <begin position="268"/>
        <end position="492"/>
    </location>
</feature>
<evidence type="ECO:0000256" key="5">
    <source>
        <dbReference type="ARBA" id="ARBA00023014"/>
    </source>
</evidence>
<evidence type="ECO:0000259" key="6">
    <source>
        <dbReference type="SMART" id="SM00729"/>
    </source>
</evidence>
<comment type="cofactor">
    <cofactor evidence="1">
        <name>[4Fe-4S] cluster</name>
        <dbReference type="ChEBI" id="CHEBI:49883"/>
    </cofactor>
</comment>
<evidence type="ECO:0000256" key="3">
    <source>
        <dbReference type="ARBA" id="ARBA00022723"/>
    </source>
</evidence>
<dbReference type="SFLD" id="SFLDG01082">
    <property type="entry name" value="B12-binding_domain_containing"/>
    <property type="match status" value="1"/>
</dbReference>
<evidence type="ECO:0000256" key="2">
    <source>
        <dbReference type="ARBA" id="ARBA00022691"/>
    </source>
</evidence>
<dbReference type="Pfam" id="PF04055">
    <property type="entry name" value="Radical_SAM"/>
    <property type="match status" value="1"/>
</dbReference>
<accession>A0ABT6FJY2</accession>
<dbReference type="PANTHER" id="PTHR43409">
    <property type="entry name" value="ANAEROBIC MAGNESIUM-PROTOPORPHYRIN IX MONOMETHYL ESTER CYCLASE-RELATED"/>
    <property type="match status" value="1"/>
</dbReference>
<gene>
    <name evidence="7" type="ORF">PZE19_29370</name>
</gene>
<sequence>MELTRRSRDDVYTAPGAYRELEARVLRRTAGKGVRTLFMTAFDRRTRLGPYVFVDKSLIPGAARAVGSALFAAGLTDTRLVLQSWSERVRPSRARIAGAAPDLFLVSGMQIHSRSAYRLVEDAWSMGEHRPLIIAGGSKAAYEPWDFFGLGGDGRAGADVVVTGEEYVLLELLDRILEFKADGESWRDGFDRARAAGALHDVAGLVLAPEAGEDAPEALIDTGPQRLVRDLDELPLPFDGLGLFEPPHKGEELSDRPLPAAGLKNHAALLTVVMTHGCKFHCPYCPIPGYNQGTYRHKSPRRIVEELAGIVERSGMATFFGADDNFFNNRAATESLLAEMARGRANGKPFRDAIWIGTEATEHDVDRNADLLPLAREAGVRAVWFGIEDMTASLVKKGQTPEKTRVVFRKLLDQAIAPMPMIMHHDEQPLFTFKGLYGLLNQVRFLRRAGAVSMQITFLTPMVGSKSYEQYFEDGLLMSEVDGEVVGDRHFDGNHCLTTGSRHPWRKQANMFAAYAVFYNPLNFVRDLFKKRDDVWKFRLMYQALGQLGLLRSIWGGSGWTRRLFSGRIATHTTARPPKYPMIAANAEAPSMYSNAGV</sequence>
<evidence type="ECO:0000313" key="8">
    <source>
        <dbReference type="Proteomes" id="UP001216907"/>
    </source>
</evidence>
<dbReference type="InterPro" id="IPR058240">
    <property type="entry name" value="rSAM_sf"/>
</dbReference>
<keyword evidence="4" id="KW-0408">Iron</keyword>
<dbReference type="Proteomes" id="UP001216907">
    <property type="component" value="Unassembled WGS sequence"/>
</dbReference>
<dbReference type="InterPro" id="IPR051198">
    <property type="entry name" value="BchE-like"/>
</dbReference>
<evidence type="ECO:0000313" key="7">
    <source>
        <dbReference type="EMBL" id="MDG3007893.1"/>
    </source>
</evidence>
<dbReference type="SMART" id="SM00729">
    <property type="entry name" value="Elp3"/>
    <property type="match status" value="1"/>
</dbReference>
<dbReference type="SUPFAM" id="SSF102114">
    <property type="entry name" value="Radical SAM enzymes"/>
    <property type="match status" value="1"/>
</dbReference>
<keyword evidence="3" id="KW-0479">Metal-binding</keyword>
<name>A0ABT6FJY2_9BACT</name>
<comment type="caution">
    <text evidence="7">The sequence shown here is derived from an EMBL/GenBank/DDBJ whole genome shotgun (WGS) entry which is preliminary data.</text>
</comment>
<dbReference type="InterPro" id="IPR007197">
    <property type="entry name" value="rSAM"/>
</dbReference>
<proteinExistence type="predicted"/>
<organism evidence="7 8">
    <name type="scientific">Paludisphaera mucosa</name>
    <dbReference type="NCBI Taxonomy" id="3030827"/>
    <lineage>
        <taxon>Bacteria</taxon>
        <taxon>Pseudomonadati</taxon>
        <taxon>Planctomycetota</taxon>
        <taxon>Planctomycetia</taxon>
        <taxon>Isosphaerales</taxon>
        <taxon>Isosphaeraceae</taxon>
        <taxon>Paludisphaera</taxon>
    </lineage>
</organism>
<protein>
    <submittedName>
        <fullName evidence="7">Radical SAM protein</fullName>
    </submittedName>
</protein>
<keyword evidence="5" id="KW-0411">Iron-sulfur</keyword>
<keyword evidence="2" id="KW-0949">S-adenosyl-L-methionine</keyword>
<dbReference type="RefSeq" id="WP_277864163.1">
    <property type="nucleotide sequence ID" value="NZ_JARRAG010000002.1"/>
</dbReference>
<dbReference type="InterPro" id="IPR006638">
    <property type="entry name" value="Elp3/MiaA/NifB-like_rSAM"/>
</dbReference>
<dbReference type="Gene3D" id="3.40.50.280">
    <property type="entry name" value="Cobalamin-binding domain"/>
    <property type="match status" value="1"/>
</dbReference>
<evidence type="ECO:0000256" key="4">
    <source>
        <dbReference type="ARBA" id="ARBA00023004"/>
    </source>
</evidence>
<reference evidence="7 8" key="1">
    <citation type="submission" date="2023-03" db="EMBL/GenBank/DDBJ databases">
        <title>Paludisphaera mucosa sp. nov. a novel planctomycete from northern fen.</title>
        <authorList>
            <person name="Ivanova A."/>
        </authorList>
    </citation>
    <scope>NUCLEOTIDE SEQUENCE [LARGE SCALE GENOMIC DNA]</scope>
    <source>
        <strain evidence="7 8">Pla2</strain>
    </source>
</reference>
<dbReference type="SFLD" id="SFLDS00029">
    <property type="entry name" value="Radical_SAM"/>
    <property type="match status" value="1"/>
</dbReference>
<dbReference type="InterPro" id="IPR023404">
    <property type="entry name" value="rSAM_horseshoe"/>
</dbReference>